<evidence type="ECO:0000313" key="2">
    <source>
        <dbReference type="Proteomes" id="UP000000719"/>
    </source>
</evidence>
<sequence length="115" mass="13838">MVDDFFNYVKDELHYYYRPTELAAIKKRIHILIDEVYFNDPDNDIIFDFTKSKDELYQLNREKAEELARLFDRSPARLILKGKDREIIRENLKRECLLDGIVIIQSLKEIIRGED</sequence>
<dbReference type="EMBL" id="CP001098">
    <property type="protein sequence ID" value="ACL69116.1"/>
    <property type="molecule type" value="Genomic_DNA"/>
</dbReference>
<dbReference type="STRING" id="373903.Hore_03550"/>
<organism evidence="1 2">
    <name type="scientific">Halothermothrix orenii (strain H 168 / OCM 544 / DSM 9562)</name>
    <dbReference type="NCBI Taxonomy" id="373903"/>
    <lineage>
        <taxon>Bacteria</taxon>
        <taxon>Bacillati</taxon>
        <taxon>Bacillota</taxon>
        <taxon>Clostridia</taxon>
        <taxon>Halanaerobiales</taxon>
        <taxon>Halothermotrichaceae</taxon>
        <taxon>Halothermothrix</taxon>
    </lineage>
</organism>
<dbReference type="KEGG" id="hor:Hore_03550"/>
<proteinExistence type="predicted"/>
<keyword evidence="2" id="KW-1185">Reference proteome</keyword>
<dbReference type="RefSeq" id="WP_012635304.1">
    <property type="nucleotide sequence ID" value="NC_011899.1"/>
</dbReference>
<dbReference type="AlphaFoldDB" id="B8D1N9"/>
<reference evidence="1 2" key="1">
    <citation type="journal article" date="2009" name="PLoS ONE">
        <title>Genome analysis of the anaerobic thermohalophilic bacterium Halothermothrix orenii.</title>
        <authorList>
            <person name="Mavromatis K."/>
            <person name="Ivanova N."/>
            <person name="Anderson I."/>
            <person name="Lykidis A."/>
            <person name="Hooper S.D."/>
            <person name="Sun H."/>
            <person name="Kunin V."/>
            <person name="Lapidus A."/>
            <person name="Hugenholtz P."/>
            <person name="Patel B."/>
            <person name="Kyrpides N.C."/>
        </authorList>
    </citation>
    <scope>NUCLEOTIDE SEQUENCE [LARGE SCALE GENOMIC DNA]</scope>
    <source>
        <strain evidence="2">H 168 / OCM 544 / DSM 9562</strain>
    </source>
</reference>
<evidence type="ECO:0000313" key="1">
    <source>
        <dbReference type="EMBL" id="ACL69116.1"/>
    </source>
</evidence>
<dbReference type="Proteomes" id="UP000000719">
    <property type="component" value="Chromosome"/>
</dbReference>
<accession>B8D1N9</accession>
<protein>
    <submittedName>
        <fullName evidence="1">Uncharacterized protein</fullName>
    </submittedName>
</protein>
<name>B8D1N9_HALOH</name>
<dbReference type="HOGENOM" id="CLU_2105564_0_0_9"/>
<gene>
    <name evidence="1" type="ordered locus">Hore_03550</name>
</gene>